<dbReference type="AlphaFoldDB" id="A0A1C0AHX9"/>
<name>A0A1C0AHX9_9ACTN</name>
<dbReference type="SMART" id="SM00507">
    <property type="entry name" value="HNHc"/>
    <property type="match status" value="1"/>
</dbReference>
<protein>
    <submittedName>
        <fullName evidence="1">Uncharacterized protein</fullName>
    </submittedName>
</protein>
<evidence type="ECO:0000313" key="1">
    <source>
        <dbReference type="EMBL" id="OCL31653.1"/>
    </source>
</evidence>
<proteinExistence type="predicted"/>
<dbReference type="EMBL" id="MBQD01000025">
    <property type="protein sequence ID" value="OCL31653.1"/>
    <property type="molecule type" value="Genomic_DNA"/>
</dbReference>
<gene>
    <name evidence="1" type="ORF">BCR15_08445</name>
</gene>
<keyword evidence="2" id="KW-1185">Reference proteome</keyword>
<organism evidence="1 2">
    <name type="scientific">Tessaracoccus lapidicaptus</name>
    <dbReference type="NCBI Taxonomy" id="1427523"/>
    <lineage>
        <taxon>Bacteria</taxon>
        <taxon>Bacillati</taxon>
        <taxon>Actinomycetota</taxon>
        <taxon>Actinomycetes</taxon>
        <taxon>Propionibacteriales</taxon>
        <taxon>Propionibacteriaceae</taxon>
        <taxon>Tessaracoccus</taxon>
    </lineage>
</organism>
<dbReference type="InterPro" id="IPR003870">
    <property type="entry name" value="DUF222"/>
</dbReference>
<dbReference type="RefSeq" id="WP_068752429.1">
    <property type="nucleotide sequence ID" value="NZ_LR214441.1"/>
</dbReference>
<evidence type="ECO:0000313" key="2">
    <source>
        <dbReference type="Proteomes" id="UP000093501"/>
    </source>
</evidence>
<dbReference type="Proteomes" id="UP000093501">
    <property type="component" value="Unassembled WGS sequence"/>
</dbReference>
<reference evidence="2" key="1">
    <citation type="submission" date="2016-07" db="EMBL/GenBank/DDBJ databases">
        <authorList>
            <person name="Florea S."/>
            <person name="Webb J.S."/>
            <person name="Jaromczyk J."/>
            <person name="Schardl C.L."/>
        </authorList>
    </citation>
    <scope>NUCLEOTIDE SEQUENCE [LARGE SCALE GENOMIC DNA]</scope>
    <source>
        <strain evidence="2">IPBSL-7</strain>
    </source>
</reference>
<dbReference type="InterPro" id="IPR003615">
    <property type="entry name" value="HNH_nuc"/>
</dbReference>
<dbReference type="CDD" id="cd00085">
    <property type="entry name" value="HNHc"/>
    <property type="match status" value="1"/>
</dbReference>
<dbReference type="Pfam" id="PF02720">
    <property type="entry name" value="DUF222"/>
    <property type="match status" value="1"/>
</dbReference>
<comment type="caution">
    <text evidence="1">The sequence shown here is derived from an EMBL/GenBank/DDBJ whole genome shotgun (WGS) entry which is preliminary data.</text>
</comment>
<accession>A0A1C0AHX9</accession>
<sequence length="469" mass="50053">MLQKRLSTDQALAALESALSQVDHAERTTLGAGERVRLMQRARRAAERVSALADVLTDEVNRDQASMKAAGTPLTSFLAVDEQLESRRAAAEVFRARDVAARPAVRDAALNGQVSGEQAAAITKAMAQLPADLGAEAVSRAEELLLERAASTTARRLASMAPEVLAAVAPEQVPGPDQHAAAVEAQARRARARRNFTWGDDGDGSVWFRGSLPAVDAAPLVAALEAYVAADRRESRDRLTGMRATRPGPRLLRDHATADLGRTPEQRRADAVVQLMTEHRGAPTAAGDRPRIVVVMQEADLRSRAEAVGVLGSGQEIAPGDLRRLCCDADLTPVVLGSASEILDVGRTERLVTPGIRKAMSLRDKGCVFPHCNVADAQCGAHHAVPWHEGGDTSLGNLASLCDHHHAVVEPQRFNPDADQWTITFHPVTRKPVVSPPRRMRVFLRPPGSTGAEPPPDATPDGPAEDSGG</sequence>